<feature type="chain" id="PRO_5035425207" description="Glycine-rich protein" evidence="2">
    <location>
        <begin position="23"/>
        <end position="148"/>
    </location>
</feature>
<feature type="signal peptide" evidence="2">
    <location>
        <begin position="1"/>
        <end position="22"/>
    </location>
</feature>
<keyword evidence="2" id="KW-0732">Signal</keyword>
<evidence type="ECO:0008006" key="5">
    <source>
        <dbReference type="Google" id="ProtNLM"/>
    </source>
</evidence>
<evidence type="ECO:0000313" key="4">
    <source>
        <dbReference type="Proteomes" id="UP000794436"/>
    </source>
</evidence>
<proteinExistence type="predicted"/>
<organism evidence="3 4">
    <name type="scientific">Pythium oligandrum</name>
    <name type="common">Mycoparasitic fungus</name>
    <dbReference type="NCBI Taxonomy" id="41045"/>
    <lineage>
        <taxon>Eukaryota</taxon>
        <taxon>Sar</taxon>
        <taxon>Stramenopiles</taxon>
        <taxon>Oomycota</taxon>
        <taxon>Peronosporomycetes</taxon>
        <taxon>Pythiales</taxon>
        <taxon>Pythiaceae</taxon>
        <taxon>Pythium</taxon>
    </lineage>
</organism>
<gene>
    <name evidence="3" type="ORF">Poli38472_000940</name>
</gene>
<evidence type="ECO:0000256" key="1">
    <source>
        <dbReference type="SAM" id="MobiDB-lite"/>
    </source>
</evidence>
<feature type="compositionally biased region" description="Basic and acidic residues" evidence="1">
    <location>
        <begin position="72"/>
        <end position="84"/>
    </location>
</feature>
<dbReference type="OrthoDB" id="122289at2759"/>
<comment type="caution">
    <text evidence="3">The sequence shown here is derived from an EMBL/GenBank/DDBJ whole genome shotgun (WGS) entry which is preliminary data.</text>
</comment>
<reference evidence="3" key="1">
    <citation type="submission" date="2019-03" db="EMBL/GenBank/DDBJ databases">
        <title>Long read genome sequence of the mycoparasitic Pythium oligandrum ATCC 38472 isolated from sugarbeet rhizosphere.</title>
        <authorList>
            <person name="Gaulin E."/>
        </authorList>
    </citation>
    <scope>NUCLEOTIDE SEQUENCE</scope>
    <source>
        <strain evidence="3">ATCC 38472_TT</strain>
    </source>
</reference>
<sequence>MKYTLALSALAATMLVIEPAHAATTMTTRDATIQVPMSAMEALDVAKKADLPSGVILTGTAEPVQAPSTKSEGAKSDDEDKKDDIQEWWGGGWGGWGGWGGFGPYRFGWGCGGLSGWAYPLGYWNTFGAGLYGGGCGLGLAWGGLYYC</sequence>
<dbReference type="AlphaFoldDB" id="A0A8K1FJN1"/>
<feature type="region of interest" description="Disordered" evidence="1">
    <location>
        <begin position="59"/>
        <end position="84"/>
    </location>
</feature>
<evidence type="ECO:0000313" key="3">
    <source>
        <dbReference type="EMBL" id="TMW60898.1"/>
    </source>
</evidence>
<name>A0A8K1FJN1_PYTOL</name>
<dbReference type="Proteomes" id="UP000794436">
    <property type="component" value="Unassembled WGS sequence"/>
</dbReference>
<protein>
    <recommendedName>
        <fullName evidence="5">Glycine-rich protein</fullName>
    </recommendedName>
</protein>
<keyword evidence="4" id="KW-1185">Reference proteome</keyword>
<evidence type="ECO:0000256" key="2">
    <source>
        <dbReference type="SAM" id="SignalP"/>
    </source>
</evidence>
<accession>A0A8K1FJN1</accession>
<dbReference type="EMBL" id="SPLM01000108">
    <property type="protein sequence ID" value="TMW60898.1"/>
    <property type="molecule type" value="Genomic_DNA"/>
</dbReference>